<accession>A0A9D1CSE1</accession>
<evidence type="ECO:0000256" key="10">
    <source>
        <dbReference type="HAMAP-Rule" id="MF_01043"/>
    </source>
</evidence>
<keyword evidence="1 10" id="KW-1003">Cell membrane</keyword>
<evidence type="ECO:0000256" key="2">
    <source>
        <dbReference type="ARBA" id="ARBA00022516"/>
    </source>
</evidence>
<dbReference type="GO" id="GO:0008654">
    <property type="term" value="P:phospholipid biosynthetic process"/>
    <property type="evidence" value="ECO:0007669"/>
    <property type="project" value="UniProtKB-UniRule"/>
</dbReference>
<evidence type="ECO:0000313" key="11">
    <source>
        <dbReference type="EMBL" id="HIQ78742.1"/>
    </source>
</evidence>
<evidence type="ECO:0000256" key="3">
    <source>
        <dbReference type="ARBA" id="ARBA00022679"/>
    </source>
</evidence>
<evidence type="ECO:0000256" key="6">
    <source>
        <dbReference type="ARBA" id="ARBA00023098"/>
    </source>
</evidence>
<gene>
    <name evidence="10" type="primary">plsY</name>
    <name evidence="11" type="ORF">IAB77_05725</name>
</gene>
<comment type="caution">
    <text evidence="10">Lacks conserved residue(s) required for the propagation of feature annotation.</text>
</comment>
<dbReference type="InterPro" id="IPR003811">
    <property type="entry name" value="G3P_acylTferase_PlsY"/>
</dbReference>
<name>A0A9D1CSE1_9FIRM</name>
<dbReference type="AlphaFoldDB" id="A0A9D1CSE1"/>
<keyword evidence="7 10" id="KW-0472">Membrane</keyword>
<dbReference type="GO" id="GO:0005886">
    <property type="term" value="C:plasma membrane"/>
    <property type="evidence" value="ECO:0007669"/>
    <property type="project" value="UniProtKB-SubCell"/>
</dbReference>
<comment type="similarity">
    <text evidence="10">Belongs to the PlsY family.</text>
</comment>
<protein>
    <recommendedName>
        <fullName evidence="10">Glycerol-3-phosphate acyltransferase</fullName>
    </recommendedName>
    <alternativeName>
        <fullName evidence="10">Acyl-PO4 G3P acyltransferase</fullName>
    </alternativeName>
    <alternativeName>
        <fullName evidence="10">Acyl-phosphate--glycerol-3-phosphate acyltransferase</fullName>
    </alternativeName>
    <alternativeName>
        <fullName evidence="10">G3P acyltransferase</fullName>
        <shortName evidence="10">GPAT</shortName>
        <ecNumber evidence="10">2.3.1.275</ecNumber>
    </alternativeName>
    <alternativeName>
        <fullName evidence="10">Lysophosphatidic acid synthase</fullName>
        <shortName evidence="10">LPA synthase</shortName>
    </alternativeName>
</protein>
<comment type="function">
    <text evidence="10">Catalyzes the transfer of an acyl group from acyl-phosphate (acyl-PO(4)) to glycerol-3-phosphate (G3P) to form lysophosphatidic acid (LPA). This enzyme utilizes acyl-phosphate as fatty acyl donor, but not acyl-CoA or acyl-ACP.</text>
</comment>
<reference evidence="11" key="1">
    <citation type="submission" date="2020-10" db="EMBL/GenBank/DDBJ databases">
        <authorList>
            <person name="Gilroy R."/>
        </authorList>
    </citation>
    <scope>NUCLEOTIDE SEQUENCE</scope>
    <source>
        <strain evidence="11">ChiBcolR7-354</strain>
    </source>
</reference>
<organism evidence="11 12">
    <name type="scientific">Candidatus Scatomorpha intestinavium</name>
    <dbReference type="NCBI Taxonomy" id="2840922"/>
    <lineage>
        <taxon>Bacteria</taxon>
        <taxon>Bacillati</taxon>
        <taxon>Bacillota</taxon>
        <taxon>Clostridia</taxon>
        <taxon>Eubacteriales</taxon>
        <taxon>Candidatus Scatomorpha</taxon>
    </lineage>
</organism>
<keyword evidence="11" id="KW-0012">Acyltransferase</keyword>
<dbReference type="PANTHER" id="PTHR30309:SF0">
    <property type="entry name" value="GLYCEROL-3-PHOSPHATE ACYLTRANSFERASE-RELATED"/>
    <property type="match status" value="1"/>
</dbReference>
<comment type="subunit">
    <text evidence="10">Probably interacts with PlsX.</text>
</comment>
<keyword evidence="8 10" id="KW-0594">Phospholipid biosynthesis</keyword>
<evidence type="ECO:0000256" key="8">
    <source>
        <dbReference type="ARBA" id="ARBA00023209"/>
    </source>
</evidence>
<dbReference type="GO" id="GO:0043772">
    <property type="term" value="F:acyl-phosphate glycerol-3-phosphate acyltransferase activity"/>
    <property type="evidence" value="ECO:0007669"/>
    <property type="project" value="UniProtKB-UniRule"/>
</dbReference>
<evidence type="ECO:0000256" key="5">
    <source>
        <dbReference type="ARBA" id="ARBA00022989"/>
    </source>
</evidence>
<dbReference type="SMART" id="SM01207">
    <property type="entry name" value="G3P_acyltransf"/>
    <property type="match status" value="1"/>
</dbReference>
<feature type="transmembrane region" description="Helical" evidence="10">
    <location>
        <begin position="169"/>
        <end position="191"/>
    </location>
</feature>
<sequence>MVTVLLLVLIAALSYTLGCLNGSLIISRRIFGVDIRSMGSGNAGATNFFRSFGRAGLLEVLAVDIGKGALAAFLGGILLGLTAPEQADVAYYREVGRAFATFCCIMGHVFPAPFGFRGGKGILCGMACVFVMEYHAGIICLLIFAVAVAATRYVSLGSVLGALSVPVTALAQGFSSLSMLLVCFSVALVVLKHYQNIIRLIQHRESKIDFRPDVSHKLDSEDF</sequence>
<keyword evidence="5 10" id="KW-1133">Transmembrane helix</keyword>
<evidence type="ECO:0000256" key="9">
    <source>
        <dbReference type="ARBA" id="ARBA00023264"/>
    </source>
</evidence>
<reference evidence="11" key="2">
    <citation type="journal article" date="2021" name="PeerJ">
        <title>Extensive microbial diversity within the chicken gut microbiome revealed by metagenomics and culture.</title>
        <authorList>
            <person name="Gilroy R."/>
            <person name="Ravi A."/>
            <person name="Getino M."/>
            <person name="Pursley I."/>
            <person name="Horton D.L."/>
            <person name="Alikhan N.F."/>
            <person name="Baker D."/>
            <person name="Gharbi K."/>
            <person name="Hall N."/>
            <person name="Watson M."/>
            <person name="Adriaenssens E.M."/>
            <person name="Foster-Nyarko E."/>
            <person name="Jarju S."/>
            <person name="Secka A."/>
            <person name="Antonio M."/>
            <person name="Oren A."/>
            <person name="Chaudhuri R.R."/>
            <person name="La Ragione R."/>
            <person name="Hildebrand F."/>
            <person name="Pallen M.J."/>
        </authorList>
    </citation>
    <scope>NUCLEOTIDE SEQUENCE</scope>
    <source>
        <strain evidence="11">ChiBcolR7-354</strain>
    </source>
</reference>
<comment type="pathway">
    <text evidence="10">Lipid metabolism; phospholipid metabolism.</text>
</comment>
<dbReference type="EC" id="2.3.1.275" evidence="10"/>
<evidence type="ECO:0000256" key="1">
    <source>
        <dbReference type="ARBA" id="ARBA00022475"/>
    </source>
</evidence>
<comment type="catalytic activity">
    <reaction evidence="10">
        <text>an acyl phosphate + sn-glycerol 3-phosphate = a 1-acyl-sn-glycero-3-phosphate + phosphate</text>
        <dbReference type="Rhea" id="RHEA:34075"/>
        <dbReference type="ChEBI" id="CHEBI:43474"/>
        <dbReference type="ChEBI" id="CHEBI:57597"/>
        <dbReference type="ChEBI" id="CHEBI:57970"/>
        <dbReference type="ChEBI" id="CHEBI:59918"/>
        <dbReference type="EC" id="2.3.1.275"/>
    </reaction>
</comment>
<keyword evidence="4 10" id="KW-0812">Transmembrane</keyword>
<dbReference type="Proteomes" id="UP000824262">
    <property type="component" value="Unassembled WGS sequence"/>
</dbReference>
<dbReference type="EMBL" id="DVGA01000056">
    <property type="protein sequence ID" value="HIQ78742.1"/>
    <property type="molecule type" value="Genomic_DNA"/>
</dbReference>
<feature type="transmembrane region" description="Helical" evidence="10">
    <location>
        <begin position="98"/>
        <end position="116"/>
    </location>
</feature>
<evidence type="ECO:0000256" key="7">
    <source>
        <dbReference type="ARBA" id="ARBA00023136"/>
    </source>
</evidence>
<keyword evidence="3 10" id="KW-0808">Transferase</keyword>
<keyword evidence="9 10" id="KW-1208">Phospholipid metabolism</keyword>
<proteinExistence type="inferred from homology"/>
<evidence type="ECO:0000313" key="12">
    <source>
        <dbReference type="Proteomes" id="UP000824262"/>
    </source>
</evidence>
<comment type="subcellular location">
    <subcellularLocation>
        <location evidence="10">Cell membrane</location>
        <topology evidence="10">Multi-pass membrane protein</topology>
    </subcellularLocation>
</comment>
<dbReference type="Pfam" id="PF02660">
    <property type="entry name" value="G3P_acyltransf"/>
    <property type="match status" value="1"/>
</dbReference>
<dbReference type="PANTHER" id="PTHR30309">
    <property type="entry name" value="INNER MEMBRANE PROTEIN YGIH"/>
    <property type="match status" value="1"/>
</dbReference>
<keyword evidence="6 10" id="KW-0443">Lipid metabolism</keyword>
<comment type="caution">
    <text evidence="11">The sequence shown here is derived from an EMBL/GenBank/DDBJ whole genome shotgun (WGS) entry which is preliminary data.</text>
</comment>
<feature type="transmembrane region" description="Helical" evidence="10">
    <location>
        <begin position="123"/>
        <end position="149"/>
    </location>
</feature>
<keyword evidence="2 10" id="KW-0444">Lipid biosynthesis</keyword>
<dbReference type="HAMAP" id="MF_01043">
    <property type="entry name" value="PlsY"/>
    <property type="match status" value="1"/>
</dbReference>
<evidence type="ECO:0000256" key="4">
    <source>
        <dbReference type="ARBA" id="ARBA00022692"/>
    </source>
</evidence>